<dbReference type="Gene3D" id="4.10.240.10">
    <property type="entry name" value="Zn(2)-C6 fungal-type DNA-binding domain"/>
    <property type="match status" value="1"/>
</dbReference>
<dbReference type="InterPro" id="IPR001138">
    <property type="entry name" value="Zn2Cys6_DnaBD"/>
</dbReference>
<dbReference type="PANTHER" id="PTHR38791">
    <property type="entry name" value="ZN(II)2CYS6 TRANSCRIPTION FACTOR (EUROFUNG)-RELATED-RELATED"/>
    <property type="match status" value="1"/>
</dbReference>
<name>A0A2P4ZG34_9HYPO</name>
<proteinExistence type="predicted"/>
<dbReference type="EMBL" id="JPDN02000030">
    <property type="protein sequence ID" value="PON23237.1"/>
    <property type="molecule type" value="Genomic_DNA"/>
</dbReference>
<dbReference type="GO" id="GO:0008270">
    <property type="term" value="F:zinc ion binding"/>
    <property type="evidence" value="ECO:0007669"/>
    <property type="project" value="InterPro"/>
</dbReference>
<dbReference type="AlphaFoldDB" id="A0A2P4ZG34"/>
<reference evidence="3 4" key="1">
    <citation type="journal article" date="2016" name="Genome Announc.">
        <title>Draft Whole-Genome Sequence of Trichoderma gamsii T6085, a Promising Biocontrol Agent of Fusarium Head Blight on Wheat.</title>
        <authorList>
            <person name="Baroncelli R."/>
            <person name="Zapparata A."/>
            <person name="Piaggeschi G."/>
            <person name="Sarrocco S."/>
            <person name="Vannacci G."/>
        </authorList>
    </citation>
    <scope>NUCLEOTIDE SEQUENCE [LARGE SCALE GENOMIC DNA]</scope>
    <source>
        <strain evidence="3 4">T6085</strain>
    </source>
</reference>
<sequence>MSATTKVGPRDGRLKSKGCLACIRQKVKCDENKPHCLRCQRGHRVCPGYRDQQRVVFRYENRPETPGIWDTSSRSPSPPLQPMSTDWLQVAIVHFFHNFVIPPDGLFPGFLELLPRLVGMNPDSSYFNRSVEAISMATLAKTKHMGSEYINMARTAYGLALQSLGSSLQQEKDSPSAAVLATVDILWRYDLIMGEDNLACRSPHTQGQLEFLKTRLSKEKSNDDDKWLNRSVRTGVVMQRIILHPNENAAAAEANLPVETSMLETPSSTLRERLLPWAASSGAQVSACLRKPLDVEPLMACLESLQGLRRALQEWENELPLEWRPTVIPNPQFHTNSSVYLPDCLIIFPNISVSSIWTSYYIAQLSVLKSIAAINSLDSMASISALDSLDVQSSLVAVADAICSTVPYMLGLINSSGEVIAEGDTRCAKAFFVTRSLYLAVQVSGLPDLQVQWMLDTLEFIGHERGVGQALIVKQDLAVRRELGILGLSHLS</sequence>
<dbReference type="SUPFAM" id="SSF57701">
    <property type="entry name" value="Zn2/Cys6 DNA-binding domain"/>
    <property type="match status" value="1"/>
</dbReference>
<dbReference type="CDD" id="cd00067">
    <property type="entry name" value="GAL4"/>
    <property type="match status" value="1"/>
</dbReference>
<organism evidence="3 4">
    <name type="scientific">Trichoderma gamsii</name>
    <dbReference type="NCBI Taxonomy" id="398673"/>
    <lineage>
        <taxon>Eukaryota</taxon>
        <taxon>Fungi</taxon>
        <taxon>Dikarya</taxon>
        <taxon>Ascomycota</taxon>
        <taxon>Pezizomycotina</taxon>
        <taxon>Sordariomycetes</taxon>
        <taxon>Hypocreomycetidae</taxon>
        <taxon>Hypocreales</taxon>
        <taxon>Hypocreaceae</taxon>
        <taxon>Trichoderma</taxon>
    </lineage>
</organism>
<comment type="caution">
    <text evidence="3">The sequence shown here is derived from an EMBL/GenBank/DDBJ whole genome shotgun (WGS) entry which is preliminary data.</text>
</comment>
<dbReference type="Pfam" id="PF00172">
    <property type="entry name" value="Zn_clus"/>
    <property type="match status" value="1"/>
</dbReference>
<protein>
    <recommendedName>
        <fullName evidence="2">Zn(2)-C6 fungal-type domain-containing protein</fullName>
    </recommendedName>
</protein>
<keyword evidence="1" id="KW-0539">Nucleus</keyword>
<dbReference type="GO" id="GO:0000981">
    <property type="term" value="F:DNA-binding transcription factor activity, RNA polymerase II-specific"/>
    <property type="evidence" value="ECO:0007669"/>
    <property type="project" value="InterPro"/>
</dbReference>
<dbReference type="Proteomes" id="UP000054821">
    <property type="component" value="Unassembled WGS sequence"/>
</dbReference>
<dbReference type="InterPro" id="IPR053175">
    <property type="entry name" value="DHMBA_Reg_Transcription_Factor"/>
</dbReference>
<evidence type="ECO:0000313" key="3">
    <source>
        <dbReference type="EMBL" id="PON23237.1"/>
    </source>
</evidence>
<feature type="domain" description="Zn(2)-C6 fungal-type" evidence="2">
    <location>
        <begin position="18"/>
        <end position="46"/>
    </location>
</feature>
<evidence type="ECO:0000259" key="2">
    <source>
        <dbReference type="PROSITE" id="PS50048"/>
    </source>
</evidence>
<evidence type="ECO:0000256" key="1">
    <source>
        <dbReference type="ARBA" id="ARBA00023242"/>
    </source>
</evidence>
<keyword evidence="4" id="KW-1185">Reference proteome</keyword>
<dbReference type="GeneID" id="29985455"/>
<evidence type="ECO:0000313" key="4">
    <source>
        <dbReference type="Proteomes" id="UP000054821"/>
    </source>
</evidence>
<dbReference type="PROSITE" id="PS50048">
    <property type="entry name" value="ZN2_CY6_FUNGAL_2"/>
    <property type="match status" value="1"/>
</dbReference>
<dbReference type="InterPro" id="IPR036864">
    <property type="entry name" value="Zn2-C6_fun-type_DNA-bd_sf"/>
</dbReference>
<dbReference type="RefSeq" id="XP_024405058.1">
    <property type="nucleotide sequence ID" value="XM_024550163.1"/>
</dbReference>
<gene>
    <name evidence="3" type="ORF">TGAM01_v207764</name>
</gene>
<accession>A0A2P4ZG34</accession>